<reference evidence="2" key="1">
    <citation type="submission" date="2018-05" db="EMBL/GenBank/DDBJ databases">
        <authorList>
            <person name="Lanie J.A."/>
            <person name="Ng W.-L."/>
            <person name="Kazmierczak K.M."/>
            <person name="Andrzejewski T.M."/>
            <person name="Davidsen T.M."/>
            <person name="Wayne K.J."/>
            <person name="Tettelin H."/>
            <person name="Glass J.I."/>
            <person name="Rusch D."/>
            <person name="Podicherti R."/>
            <person name="Tsui H.-C.T."/>
            <person name="Winkler M.E."/>
        </authorList>
    </citation>
    <scope>NUCLEOTIDE SEQUENCE</scope>
</reference>
<dbReference type="EMBL" id="UINC01016297">
    <property type="protein sequence ID" value="SVA67948.1"/>
    <property type="molecule type" value="Genomic_DNA"/>
</dbReference>
<protein>
    <recommendedName>
        <fullName evidence="1">FAD dependent oxidoreductase domain-containing protein</fullName>
    </recommendedName>
</protein>
<name>A0A381XT84_9ZZZZ</name>
<dbReference type="GO" id="GO:0005737">
    <property type="term" value="C:cytoplasm"/>
    <property type="evidence" value="ECO:0007669"/>
    <property type="project" value="TreeGrafter"/>
</dbReference>
<dbReference type="Gene3D" id="3.30.9.10">
    <property type="entry name" value="D-Amino Acid Oxidase, subunit A, domain 2"/>
    <property type="match status" value="1"/>
</dbReference>
<dbReference type="PANTHER" id="PTHR13847:SF281">
    <property type="entry name" value="FAD DEPENDENT OXIDOREDUCTASE DOMAIN-CONTAINING PROTEIN"/>
    <property type="match status" value="1"/>
</dbReference>
<dbReference type="InterPro" id="IPR036188">
    <property type="entry name" value="FAD/NAD-bd_sf"/>
</dbReference>
<dbReference type="Gene3D" id="3.50.50.60">
    <property type="entry name" value="FAD/NAD(P)-binding domain"/>
    <property type="match status" value="1"/>
</dbReference>
<organism evidence="2">
    <name type="scientific">marine metagenome</name>
    <dbReference type="NCBI Taxonomy" id="408172"/>
    <lineage>
        <taxon>unclassified sequences</taxon>
        <taxon>metagenomes</taxon>
        <taxon>ecological metagenomes</taxon>
    </lineage>
</organism>
<evidence type="ECO:0000313" key="2">
    <source>
        <dbReference type="EMBL" id="SVA67948.1"/>
    </source>
</evidence>
<gene>
    <name evidence="2" type="ORF">METZ01_LOCUS120802</name>
</gene>
<feature type="domain" description="FAD dependent oxidoreductase" evidence="1">
    <location>
        <begin position="42"/>
        <end position="403"/>
    </location>
</feature>
<dbReference type="PANTHER" id="PTHR13847">
    <property type="entry name" value="SARCOSINE DEHYDROGENASE-RELATED"/>
    <property type="match status" value="1"/>
</dbReference>
<dbReference type="AlphaFoldDB" id="A0A381XT84"/>
<accession>A0A381XT84</accession>
<dbReference type="SUPFAM" id="SSF51905">
    <property type="entry name" value="FAD/NAD(P)-binding domain"/>
    <property type="match status" value="1"/>
</dbReference>
<evidence type="ECO:0000259" key="1">
    <source>
        <dbReference type="Pfam" id="PF01266"/>
    </source>
</evidence>
<proteinExistence type="predicted"/>
<dbReference type="InterPro" id="IPR006076">
    <property type="entry name" value="FAD-dep_OxRdtase"/>
</dbReference>
<dbReference type="Pfam" id="PF01266">
    <property type="entry name" value="DAO"/>
    <property type="match status" value="1"/>
</dbReference>
<sequence>MGRLYNKAIYNFDEPVKSYWEDISSPDQSNFPTLVGDHECEVAVIGGGFTGISTAYHLARDYNCDVRLLEAGHMGWASSGRNAGFACIPATKLSINQLFKTYGEDETKLFFKSQVEGVDLLQEIINEHQIDCEQAGSGNYDVAHHPTAIDELKSWGDDLQKHFDIKTKWIPQEEFDEIGHQSTEQFGAVWMEPGFAMNPMAFLSGFVNAANNFGAKLHARSNVIKWEKHEGVHKLITKEGSLKAKKVVMATNGYTDESLHKSFAKRIMPVLSNIIITREMSDEEFDLQNYKTLTPICNSREILYYYRRMPSNRMLFGTRGDTFGDDKSALKMKEFMTKCFRGVFPHWKDIDIEYYWRGTIVYTRDWTPAVGSLEDDSSVYFSYGYSANGNNTTVYCGKKLSELICASNTGEVNLPAIYKGLSPKFPFAFMRLWMLRFMLSYYRYFEQNKREL</sequence>